<evidence type="ECO:0000256" key="1">
    <source>
        <dbReference type="ARBA" id="ARBA00004651"/>
    </source>
</evidence>
<feature type="transmembrane region" description="Helical" evidence="7">
    <location>
        <begin position="9"/>
        <end position="28"/>
    </location>
</feature>
<feature type="transmembrane region" description="Helical" evidence="7">
    <location>
        <begin position="178"/>
        <end position="202"/>
    </location>
</feature>
<keyword evidence="4 7" id="KW-0812">Transmembrane</keyword>
<evidence type="ECO:0000256" key="4">
    <source>
        <dbReference type="ARBA" id="ARBA00022692"/>
    </source>
</evidence>
<evidence type="ECO:0000256" key="7">
    <source>
        <dbReference type="RuleBase" id="RU367016"/>
    </source>
</evidence>
<dbReference type="Pfam" id="PF09335">
    <property type="entry name" value="VTT_dom"/>
    <property type="match status" value="1"/>
</dbReference>
<comment type="similarity">
    <text evidence="2 7">Belongs to the DedA family.</text>
</comment>
<dbReference type="InterPro" id="IPR032816">
    <property type="entry name" value="VTT_dom"/>
</dbReference>
<feature type="transmembrane region" description="Helical" evidence="7">
    <location>
        <begin position="64"/>
        <end position="84"/>
    </location>
</feature>
<dbReference type="AlphaFoldDB" id="A0A952KGG3"/>
<evidence type="ECO:0000313" key="10">
    <source>
        <dbReference type="Proteomes" id="UP000700706"/>
    </source>
</evidence>
<evidence type="ECO:0000256" key="2">
    <source>
        <dbReference type="ARBA" id="ARBA00010792"/>
    </source>
</evidence>
<keyword evidence="5 7" id="KW-1133">Transmembrane helix</keyword>
<dbReference type="Proteomes" id="UP000700706">
    <property type="component" value="Unassembled WGS sequence"/>
</dbReference>
<dbReference type="GO" id="GO:0005886">
    <property type="term" value="C:plasma membrane"/>
    <property type="evidence" value="ECO:0007669"/>
    <property type="project" value="UniProtKB-SubCell"/>
</dbReference>
<dbReference type="InterPro" id="IPR032818">
    <property type="entry name" value="DedA-like"/>
</dbReference>
<dbReference type="PANTHER" id="PTHR30353:SF15">
    <property type="entry name" value="INNER MEMBRANE PROTEIN YABI"/>
    <property type="match status" value="1"/>
</dbReference>
<evidence type="ECO:0000259" key="8">
    <source>
        <dbReference type="Pfam" id="PF09335"/>
    </source>
</evidence>
<keyword evidence="3 7" id="KW-1003">Cell membrane</keyword>
<protein>
    <submittedName>
        <fullName evidence="9">DedA family protein</fullName>
    </submittedName>
</protein>
<comment type="subcellular location">
    <subcellularLocation>
        <location evidence="1 7">Cell membrane</location>
        <topology evidence="1 7">Multi-pass membrane protein</topology>
    </subcellularLocation>
</comment>
<organism evidence="9 10">
    <name type="scientific">Inquilinus limosus</name>
    <dbReference type="NCBI Taxonomy" id="171674"/>
    <lineage>
        <taxon>Bacteria</taxon>
        <taxon>Pseudomonadati</taxon>
        <taxon>Pseudomonadota</taxon>
        <taxon>Alphaproteobacteria</taxon>
        <taxon>Rhodospirillales</taxon>
        <taxon>Rhodospirillaceae</taxon>
        <taxon>Inquilinus</taxon>
    </lineage>
</organism>
<accession>A0A952KGG3</accession>
<evidence type="ECO:0000256" key="5">
    <source>
        <dbReference type="ARBA" id="ARBA00022989"/>
    </source>
</evidence>
<keyword evidence="6 7" id="KW-0472">Membrane</keyword>
<dbReference type="PANTHER" id="PTHR30353">
    <property type="entry name" value="INNER MEMBRANE PROTEIN DEDA-RELATED"/>
    <property type="match status" value="1"/>
</dbReference>
<comment type="caution">
    <text evidence="9">The sequence shown here is derived from an EMBL/GenBank/DDBJ whole genome shotgun (WGS) entry which is preliminary data.</text>
</comment>
<name>A0A952KGG3_9PROT</name>
<feature type="domain" description="VTT" evidence="8">
    <location>
        <begin position="39"/>
        <end position="163"/>
    </location>
</feature>
<reference evidence="9" key="1">
    <citation type="submission" date="2020-06" db="EMBL/GenBank/DDBJ databases">
        <title>Stable isotope informed genome-resolved metagenomics uncovers potential trophic interactions in rhizosphere soil.</title>
        <authorList>
            <person name="Starr E.P."/>
            <person name="Shi S."/>
            <person name="Blazewicz S.J."/>
            <person name="Koch B.J."/>
            <person name="Probst A.J."/>
            <person name="Hungate B.A."/>
            <person name="Pett-Ridge J."/>
            <person name="Firestone M.K."/>
            <person name="Banfield J.F."/>
        </authorList>
    </citation>
    <scope>NUCLEOTIDE SEQUENCE</scope>
    <source>
        <strain evidence="9">YM_69_17</strain>
    </source>
</reference>
<evidence type="ECO:0000313" key="9">
    <source>
        <dbReference type="EMBL" id="MBW8729383.1"/>
    </source>
</evidence>
<proteinExistence type="inferred from homology"/>
<sequence>MQGFIDQTIAFIGAHGSWAGPIILVFAFGESFAGLSLLLPATAILVAAGTLIQSGTLSPWDVIPWAIAGAVLGDAVSYWIGVWLEHRTERIWPFTRYPQMLRTGRDFFHRWGGISVFIGRFLGPVRAVIPLVAGMLGMRHIPFQIANVASGIVWAPVWVGIGWFAGEALNRIFGIEDAAPVLIILLVVTTLVGAAAAFRLLARKSKSSHEDRPDRQ</sequence>
<feature type="transmembrane region" description="Helical" evidence="7">
    <location>
        <begin position="145"/>
        <end position="166"/>
    </location>
</feature>
<evidence type="ECO:0000256" key="6">
    <source>
        <dbReference type="ARBA" id="ARBA00023136"/>
    </source>
</evidence>
<gene>
    <name evidence="9" type="ORF">JF625_30060</name>
</gene>
<evidence type="ECO:0000256" key="3">
    <source>
        <dbReference type="ARBA" id="ARBA00022475"/>
    </source>
</evidence>
<dbReference type="EMBL" id="JAEKLZ010000526">
    <property type="protein sequence ID" value="MBW8729383.1"/>
    <property type="molecule type" value="Genomic_DNA"/>
</dbReference>
<feature type="transmembrane region" description="Helical" evidence="7">
    <location>
        <begin position="34"/>
        <end position="52"/>
    </location>
</feature>